<dbReference type="InterPro" id="IPR044878">
    <property type="entry name" value="UbiA_sf"/>
</dbReference>
<keyword evidence="4 5" id="KW-0472">Membrane</keyword>
<dbReference type="InterPro" id="IPR050475">
    <property type="entry name" value="Prenyltransferase_related"/>
</dbReference>
<dbReference type="PANTHER" id="PTHR42723:SF1">
    <property type="entry name" value="CHLOROPHYLL SYNTHASE, CHLOROPLASTIC"/>
    <property type="match status" value="1"/>
</dbReference>
<feature type="transmembrane region" description="Helical" evidence="5">
    <location>
        <begin position="163"/>
        <end position="180"/>
    </location>
</feature>
<name>A0AA97AP10_9CYAN</name>
<protein>
    <submittedName>
        <fullName evidence="6">Geranylgeranylglycerol-phosphate geranylgeranyltransferase</fullName>
    </submittedName>
</protein>
<dbReference type="PANTHER" id="PTHR42723">
    <property type="entry name" value="CHLOROPHYLL SYNTHASE"/>
    <property type="match status" value="1"/>
</dbReference>
<keyword evidence="3 5" id="KW-1133">Transmembrane helix</keyword>
<dbReference type="RefSeq" id="WP_316437047.1">
    <property type="nucleotide sequence ID" value="NZ_CP053587.1"/>
</dbReference>
<gene>
    <name evidence="6" type="ORF">HJG54_31320</name>
</gene>
<evidence type="ECO:0000313" key="6">
    <source>
        <dbReference type="EMBL" id="WNZ27377.1"/>
    </source>
</evidence>
<dbReference type="CDD" id="cd13961">
    <property type="entry name" value="PT_UbiA_DGGGPS"/>
    <property type="match status" value="1"/>
</dbReference>
<feature type="transmembrane region" description="Helical" evidence="5">
    <location>
        <begin position="201"/>
        <end position="228"/>
    </location>
</feature>
<dbReference type="InterPro" id="IPR000537">
    <property type="entry name" value="UbiA_prenyltransferase"/>
</dbReference>
<dbReference type="GO" id="GO:0016020">
    <property type="term" value="C:membrane"/>
    <property type="evidence" value="ECO:0007669"/>
    <property type="project" value="UniProtKB-SubCell"/>
</dbReference>
<evidence type="ECO:0000256" key="2">
    <source>
        <dbReference type="ARBA" id="ARBA00022692"/>
    </source>
</evidence>
<dbReference type="AlphaFoldDB" id="A0AA97AP10"/>
<keyword evidence="2 5" id="KW-0812">Transmembrane</keyword>
<feature type="transmembrane region" description="Helical" evidence="5">
    <location>
        <begin position="234"/>
        <end position="254"/>
    </location>
</feature>
<feature type="transmembrane region" description="Helical" evidence="5">
    <location>
        <begin position="46"/>
        <end position="67"/>
    </location>
</feature>
<sequence>MLAKLDGIDSIQALVHLLRLPVAIVAGMAGWATVYALDKTLPLSDYLLTATVLALMFSAACVINDYWDVEKDRIDHPERPLPSGNLSLPEAWWLAVGLFGLAVLAAIPLGIYPLLLVAISIVLLWNYSHILLVNGILGNLVVAAIVSALIFLGSLVVGQPFAMLYPTGFLFCYTLAKELIWDVHDAEGDRSQGVVTVANRWGANTAFFIAWGLVVLLIISIPIALFYLPMVHPLVFGGFASVTMLCLGIAFVQYQQQRSDHAYQRLIAWERLSMLFGVVGLLGAAPA</sequence>
<dbReference type="Gene3D" id="1.20.120.1780">
    <property type="entry name" value="UbiA prenyltransferase"/>
    <property type="match status" value="1"/>
</dbReference>
<feature type="transmembrane region" description="Helical" evidence="5">
    <location>
        <begin position="136"/>
        <end position="157"/>
    </location>
</feature>
<evidence type="ECO:0000256" key="5">
    <source>
        <dbReference type="SAM" id="Phobius"/>
    </source>
</evidence>
<feature type="transmembrane region" description="Helical" evidence="5">
    <location>
        <begin position="20"/>
        <end position="37"/>
    </location>
</feature>
<comment type="subcellular location">
    <subcellularLocation>
        <location evidence="1">Membrane</location>
        <topology evidence="1">Multi-pass membrane protein</topology>
    </subcellularLocation>
</comment>
<evidence type="ECO:0000256" key="3">
    <source>
        <dbReference type="ARBA" id="ARBA00022989"/>
    </source>
</evidence>
<reference evidence="6" key="1">
    <citation type="submission" date="2020-05" db="EMBL/GenBank/DDBJ databases">
        <authorList>
            <person name="Zhu T."/>
            <person name="Keshari N."/>
            <person name="Lu X."/>
        </authorList>
    </citation>
    <scope>NUCLEOTIDE SEQUENCE</scope>
    <source>
        <strain evidence="6">NK1-12</strain>
    </source>
</reference>
<feature type="transmembrane region" description="Helical" evidence="5">
    <location>
        <begin position="91"/>
        <end position="124"/>
    </location>
</feature>
<evidence type="ECO:0000256" key="4">
    <source>
        <dbReference type="ARBA" id="ARBA00023136"/>
    </source>
</evidence>
<proteinExistence type="predicted"/>
<organism evidence="6">
    <name type="scientific">Leptolyngbya sp. NK1-12</name>
    <dbReference type="NCBI Taxonomy" id="2547451"/>
    <lineage>
        <taxon>Bacteria</taxon>
        <taxon>Bacillati</taxon>
        <taxon>Cyanobacteriota</taxon>
        <taxon>Cyanophyceae</taxon>
        <taxon>Leptolyngbyales</taxon>
        <taxon>Leptolyngbyaceae</taxon>
        <taxon>Leptolyngbya group</taxon>
        <taxon>Leptolyngbya</taxon>
    </lineage>
</organism>
<dbReference type="Gene3D" id="1.10.357.140">
    <property type="entry name" value="UbiA prenyltransferase"/>
    <property type="match status" value="1"/>
</dbReference>
<dbReference type="Pfam" id="PF01040">
    <property type="entry name" value="UbiA"/>
    <property type="match status" value="1"/>
</dbReference>
<dbReference type="GO" id="GO:0016765">
    <property type="term" value="F:transferase activity, transferring alkyl or aryl (other than methyl) groups"/>
    <property type="evidence" value="ECO:0007669"/>
    <property type="project" value="InterPro"/>
</dbReference>
<dbReference type="EMBL" id="CP053587">
    <property type="protein sequence ID" value="WNZ27377.1"/>
    <property type="molecule type" value="Genomic_DNA"/>
</dbReference>
<feature type="transmembrane region" description="Helical" evidence="5">
    <location>
        <begin position="266"/>
        <end position="285"/>
    </location>
</feature>
<evidence type="ECO:0000256" key="1">
    <source>
        <dbReference type="ARBA" id="ARBA00004141"/>
    </source>
</evidence>
<accession>A0AA97AP10</accession>